<evidence type="ECO:0000313" key="1">
    <source>
        <dbReference type="Proteomes" id="UP000887576"/>
    </source>
</evidence>
<accession>A0AC34RAV0</accession>
<protein>
    <submittedName>
        <fullName evidence="2">Anaphase-promoting complex subunit 1</fullName>
    </submittedName>
</protein>
<dbReference type="WBParaSite" id="JU765_v2.g4938.t1">
    <property type="protein sequence ID" value="JU765_v2.g4938.t1"/>
    <property type="gene ID" value="JU765_v2.g4938"/>
</dbReference>
<proteinExistence type="predicted"/>
<reference evidence="2" key="1">
    <citation type="submission" date="2022-11" db="UniProtKB">
        <authorList>
            <consortium name="WormBaseParasite"/>
        </authorList>
    </citation>
    <scope>IDENTIFICATION</scope>
</reference>
<sequence>MSEEKTMILPRNWKFIHNDPSSWLKCRSDPSVNLKYYYKFVKEDLKKKRIAYLFKREEVIERCEYRFNSIICFNGKTNHRIRAFKVDYEIKEALYATFLYEGEIANYLVLVGDDCIGFHHIHHEVFNVIKVPFRVAKVFATGYGLLIERAKLLEELGVTDPSLSTCQIFSLSYPYSEVLPVLFKHKNDGNVSCAFANENISLLFASPEGIFLGFNARQNSHVVFNLRRATTAEREDGIKGLGTSASYNLSGMTKSGSSRGCFNKNPSPKVPNPVESPTSAVRRSLRNRAKMMANLDAMKNFEQNSPIPGGTASRATASKGFSGSIMKYSMYKTYGSLRYNPMIISPGDLKFNEVDTDLILVEAWAEHRSNIVSSTPVLNFSPLNNKIVPIIDDQTPIRFLNSPAKSVSFTNKTIIYEYDELPRKVPVYPVYMSFDDPTDIEFDTTNIENDLQCRIKSFNWDMFPRLQNDHFLMAIDLLIKKLRKEILATFMPHKINSKEKMKKMGVGLSTTEYVKLRKGWMKYYTRMMNQRFKKGHHKLVTFYSLLLYRREIWKIWRNHVHANVAVYLDRRTATRFFITRDKIGQKFIAFLVGNEKQLKLIKWDENKRMTVGATMVINAGDAVNIVGSEMMAVLAPGKENIMLYTGVKELGELITTCIDTHNHEILNFCESDEKSIIVRIQKRKRLIVKNIYFDLNFAVNDFIEKIYQEVFLTLPLDVAVKFYTNWLCITQKLPMFGSNIMKCGGEWLCDPLYRQQYEMALTINHFFESMQLKVHGLEFSDILIGISHIRKNRIESKKAKVPENVEYSSDDDEIMTTEVTVKSLDGKFDYLGSNAYKIFLLLHYGYESHKILAQHAFSPMLLEALYVFSKITCLDSYSNYYTSVNESFNQYSFTFDPLIIVPKLDDIDFPTNNVFTFDNFMKELTEGEQLPLVPKSLHWPAKIFFCAAMILNRITNTTQLKQLLGTSWQKRLHLADGREKDVINIFSTSKSSSNKILSCMRLLNLSVGDFMILGPRLSTVFNNNAQNWELLIEKRMAQKKLKNFPPVGEQRKWANYRWPGDIRMDNVHAMLDASRVLLIPVEKEDFDDEKQATDRCDLFLMMTFPRTVSKFFGKAVMGYRSSKASKVNFDSVPKIELGGKVPPNHAYNFPHNEFLQTQQEWTEFYSGVAHVLSLTDFDDDKITFNWLKQWHDETSTSRSVSSGCFFAYGLSGQFLDVNMFDIHNVMTESKRSMDLIAMLLGCAISFRTSCHLEMYRTVVTYLPLFIEPTSVELKFEPLVQVAAILSLGFLFQESSNAGLTNKLMNEMARETFFDNDPSTERYSYVLSAGIAIGLMNLGKGLAMRNAEIIIRNSGYNFEDRLLNFLNGASRILCTDFGRRNQKQCKVQRIGISAVGVAQSTMTSTCTGIDYTTIHGIGLTTENMGMNSPFHEMNRITANSATGVLAKESCQTKELPFVNIHLTSPAACIAIILMYLRTKDDFIISRLEIPNSIPLIEKIRPDVIMLRTIAILFVNFDDMPDDYDRLDDLVPEVIWKYIILIKEKKFDPRKHNVDPTTVVQTFFSIQAGIALALGIRYASSFHHRLCDILLKYGRELDPEFKETSTFLEYLEENSQQGFSAIFGVAMSLMMAGSGHLPTLRYLRKLKDYDFKFPSQEVDNYVFPVHAFANMGLGFLFMGNGRYGFSRTNEAVAMLIISLFPIFPHNISDNRCYFQPLRTLWCLSTEFRHLCPVDEEKHSFIKMQATAITKLGEELHFPLPGILPPLTDITTITLKSRTVNTITIDLTDPKQKAKLLRIFRDYHGRMPVTCIPDPVQKSFNQIPKFDDAYMDYLDNLEYEEDESFDPPSNLTDFFDSCNI</sequence>
<organism evidence="1 2">
    <name type="scientific">Panagrolaimus sp. JU765</name>
    <dbReference type="NCBI Taxonomy" id="591449"/>
    <lineage>
        <taxon>Eukaryota</taxon>
        <taxon>Metazoa</taxon>
        <taxon>Ecdysozoa</taxon>
        <taxon>Nematoda</taxon>
        <taxon>Chromadorea</taxon>
        <taxon>Rhabditida</taxon>
        <taxon>Tylenchina</taxon>
        <taxon>Panagrolaimomorpha</taxon>
        <taxon>Panagrolaimoidea</taxon>
        <taxon>Panagrolaimidae</taxon>
        <taxon>Panagrolaimus</taxon>
    </lineage>
</organism>
<name>A0AC34RAV0_9BILA</name>
<evidence type="ECO:0000313" key="2">
    <source>
        <dbReference type="WBParaSite" id="JU765_v2.g4938.t1"/>
    </source>
</evidence>
<dbReference type="Proteomes" id="UP000887576">
    <property type="component" value="Unplaced"/>
</dbReference>